<name>A0A6C0C6R7_9ZZZZ</name>
<protein>
    <recommendedName>
        <fullName evidence="2">N-acetyltransferase domain-containing protein</fullName>
    </recommendedName>
</protein>
<proteinExistence type="predicted"/>
<evidence type="ECO:0000313" key="1">
    <source>
        <dbReference type="EMBL" id="QHS99489.1"/>
    </source>
</evidence>
<dbReference type="AlphaFoldDB" id="A0A6C0C6R7"/>
<accession>A0A6C0C6R7</accession>
<sequence>MDNIHDPVFERYVFEKRETINENISVYSGIRNQFGMISRYIYLTLDNGDIIGSFGIEGEGVKHQFDSGNTNDMSISIEDEYHGNGFTKIMMKHLIDKIYEDIPEMVDRGDQMLFIDADASDGFWDNIGMKESKRYGYNRNPRYARREGAGYEKYITINNLYKFATS</sequence>
<dbReference type="EMBL" id="MN739344">
    <property type="protein sequence ID" value="QHS99489.1"/>
    <property type="molecule type" value="Genomic_DNA"/>
</dbReference>
<reference evidence="1" key="1">
    <citation type="journal article" date="2020" name="Nature">
        <title>Giant virus diversity and host interactions through global metagenomics.</title>
        <authorList>
            <person name="Schulz F."/>
            <person name="Roux S."/>
            <person name="Paez-Espino D."/>
            <person name="Jungbluth S."/>
            <person name="Walsh D.A."/>
            <person name="Denef V.J."/>
            <person name="McMahon K.D."/>
            <person name="Konstantinidis K.T."/>
            <person name="Eloe-Fadrosh E.A."/>
            <person name="Kyrpides N.C."/>
            <person name="Woyke T."/>
        </authorList>
    </citation>
    <scope>NUCLEOTIDE SEQUENCE</scope>
    <source>
        <strain evidence="1">GVMAG-M-3300020187-37</strain>
    </source>
</reference>
<evidence type="ECO:0008006" key="2">
    <source>
        <dbReference type="Google" id="ProtNLM"/>
    </source>
</evidence>
<organism evidence="1">
    <name type="scientific">viral metagenome</name>
    <dbReference type="NCBI Taxonomy" id="1070528"/>
    <lineage>
        <taxon>unclassified sequences</taxon>
        <taxon>metagenomes</taxon>
        <taxon>organismal metagenomes</taxon>
    </lineage>
</organism>